<dbReference type="InterPro" id="IPR013520">
    <property type="entry name" value="Ribonucl_H"/>
</dbReference>
<feature type="domain" description="Exonuclease" evidence="1">
    <location>
        <begin position="23"/>
        <end position="189"/>
    </location>
</feature>
<comment type="caution">
    <text evidence="2">The sequence shown here is derived from an EMBL/GenBank/DDBJ whole genome shotgun (WGS) entry which is preliminary data.</text>
</comment>
<dbReference type="EMBL" id="JAUFPN010000034">
    <property type="protein sequence ID" value="MDN3563501.1"/>
    <property type="molecule type" value="Genomic_DNA"/>
</dbReference>
<keyword evidence="3" id="KW-1185">Reference proteome</keyword>
<dbReference type="InterPro" id="IPR036397">
    <property type="entry name" value="RNaseH_sf"/>
</dbReference>
<dbReference type="InterPro" id="IPR012337">
    <property type="entry name" value="RNaseH-like_sf"/>
</dbReference>
<organism evidence="2 3">
    <name type="scientific">Paeniroseomonas aquatica</name>
    <dbReference type="NCBI Taxonomy" id="373043"/>
    <lineage>
        <taxon>Bacteria</taxon>
        <taxon>Pseudomonadati</taxon>
        <taxon>Pseudomonadota</taxon>
        <taxon>Alphaproteobacteria</taxon>
        <taxon>Acetobacterales</taxon>
        <taxon>Acetobacteraceae</taxon>
        <taxon>Paeniroseomonas</taxon>
    </lineage>
</organism>
<dbReference type="Gene3D" id="3.30.420.10">
    <property type="entry name" value="Ribonuclease H-like superfamily/Ribonuclease H"/>
    <property type="match status" value="1"/>
</dbReference>
<keyword evidence="2" id="KW-0378">Hydrolase</keyword>
<keyword evidence="2" id="KW-0269">Exonuclease</keyword>
<evidence type="ECO:0000313" key="3">
    <source>
        <dbReference type="Proteomes" id="UP001529369"/>
    </source>
</evidence>
<gene>
    <name evidence="2" type="ORF">QWZ14_03820</name>
</gene>
<proteinExistence type="predicted"/>
<accession>A0ABT8A1E7</accession>
<reference evidence="3" key="1">
    <citation type="journal article" date="2019" name="Int. J. Syst. Evol. Microbiol.">
        <title>The Global Catalogue of Microorganisms (GCM) 10K type strain sequencing project: providing services to taxonomists for standard genome sequencing and annotation.</title>
        <authorList>
            <consortium name="The Broad Institute Genomics Platform"/>
            <consortium name="The Broad Institute Genome Sequencing Center for Infectious Disease"/>
            <person name="Wu L."/>
            <person name="Ma J."/>
        </authorList>
    </citation>
    <scope>NUCLEOTIDE SEQUENCE [LARGE SCALE GENOMIC DNA]</scope>
    <source>
        <strain evidence="3">CECT 7131</strain>
    </source>
</reference>
<dbReference type="SMART" id="SM00479">
    <property type="entry name" value="EXOIII"/>
    <property type="match status" value="1"/>
</dbReference>
<evidence type="ECO:0000259" key="1">
    <source>
        <dbReference type="SMART" id="SM00479"/>
    </source>
</evidence>
<dbReference type="RefSeq" id="WP_290315243.1">
    <property type="nucleotide sequence ID" value="NZ_JAUFPN010000034.1"/>
</dbReference>
<dbReference type="SUPFAM" id="SSF53098">
    <property type="entry name" value="Ribonuclease H-like"/>
    <property type="match status" value="1"/>
</dbReference>
<keyword evidence="2" id="KW-0540">Nuclease</keyword>
<sequence>MSGRAKPREPAAPWVAQPWAAGPVVVFDTETTGCTVHDRVVSLGAVRLDAGLEPEATLHLAFAPGMPCHWGATRVHGMSDAFLARHPPFAAHAAEIADFFAGALGCAHNLAFDRRMLGNEFARAGLPRPWEAELCTMRTWRRAFPGQRAGLNPASAACGFAREGSLHGALEDAWLAVQLLRRLHEMPPVPMRLHGITNGPGYACAAA</sequence>
<dbReference type="Proteomes" id="UP001529369">
    <property type="component" value="Unassembled WGS sequence"/>
</dbReference>
<dbReference type="PANTHER" id="PTHR30231:SF41">
    <property type="entry name" value="DNA POLYMERASE III SUBUNIT EPSILON"/>
    <property type="match status" value="1"/>
</dbReference>
<dbReference type="Pfam" id="PF00929">
    <property type="entry name" value="RNase_T"/>
    <property type="match status" value="1"/>
</dbReference>
<evidence type="ECO:0000313" key="2">
    <source>
        <dbReference type="EMBL" id="MDN3563501.1"/>
    </source>
</evidence>
<name>A0ABT8A1E7_9PROT</name>
<dbReference type="CDD" id="cd06127">
    <property type="entry name" value="DEDDh"/>
    <property type="match status" value="1"/>
</dbReference>
<dbReference type="PANTHER" id="PTHR30231">
    <property type="entry name" value="DNA POLYMERASE III SUBUNIT EPSILON"/>
    <property type="match status" value="1"/>
</dbReference>
<protein>
    <submittedName>
        <fullName evidence="2">3'-5' exonuclease</fullName>
    </submittedName>
</protein>
<dbReference type="GO" id="GO:0004527">
    <property type="term" value="F:exonuclease activity"/>
    <property type="evidence" value="ECO:0007669"/>
    <property type="project" value="UniProtKB-KW"/>
</dbReference>